<dbReference type="InterPro" id="IPR049326">
    <property type="entry name" value="Rhodopsin_dom_fungi"/>
</dbReference>
<evidence type="ECO:0000313" key="9">
    <source>
        <dbReference type="Proteomes" id="UP000799757"/>
    </source>
</evidence>
<evidence type="ECO:0000256" key="4">
    <source>
        <dbReference type="ARBA" id="ARBA00023136"/>
    </source>
</evidence>
<feature type="transmembrane region" description="Helical" evidence="6">
    <location>
        <begin position="251"/>
        <end position="276"/>
    </location>
</feature>
<evidence type="ECO:0000313" key="8">
    <source>
        <dbReference type="EMBL" id="KAF2797222.1"/>
    </source>
</evidence>
<evidence type="ECO:0000259" key="7">
    <source>
        <dbReference type="Pfam" id="PF20684"/>
    </source>
</evidence>
<feature type="transmembrane region" description="Helical" evidence="6">
    <location>
        <begin position="219"/>
        <end position="239"/>
    </location>
</feature>
<keyword evidence="3 6" id="KW-1133">Transmembrane helix</keyword>
<evidence type="ECO:0000256" key="3">
    <source>
        <dbReference type="ARBA" id="ARBA00022989"/>
    </source>
</evidence>
<comment type="subcellular location">
    <subcellularLocation>
        <location evidence="1">Membrane</location>
        <topology evidence="1">Multi-pass membrane protein</topology>
    </subcellularLocation>
</comment>
<feature type="transmembrane region" description="Helical" evidence="6">
    <location>
        <begin position="187"/>
        <end position="207"/>
    </location>
</feature>
<dbReference type="OrthoDB" id="3529975at2759"/>
<feature type="transmembrane region" description="Helical" evidence="6">
    <location>
        <begin position="26"/>
        <end position="43"/>
    </location>
</feature>
<gene>
    <name evidence="8" type="ORF">K505DRAFT_298737</name>
</gene>
<evidence type="ECO:0000256" key="5">
    <source>
        <dbReference type="ARBA" id="ARBA00038359"/>
    </source>
</evidence>
<keyword evidence="9" id="KW-1185">Reference proteome</keyword>
<evidence type="ECO:0000256" key="6">
    <source>
        <dbReference type="SAM" id="Phobius"/>
    </source>
</evidence>
<dbReference type="Pfam" id="PF20684">
    <property type="entry name" value="Fung_rhodopsin"/>
    <property type="match status" value="1"/>
</dbReference>
<feature type="transmembrane region" description="Helical" evidence="6">
    <location>
        <begin position="146"/>
        <end position="167"/>
    </location>
</feature>
<name>A0A6A6XLH9_9PLEO</name>
<evidence type="ECO:0000256" key="1">
    <source>
        <dbReference type="ARBA" id="ARBA00004141"/>
    </source>
</evidence>
<feature type="transmembrane region" description="Helical" evidence="6">
    <location>
        <begin position="55"/>
        <end position="79"/>
    </location>
</feature>
<dbReference type="InterPro" id="IPR052337">
    <property type="entry name" value="SAT4-like"/>
</dbReference>
<organism evidence="8 9">
    <name type="scientific">Melanomma pulvis-pyrius CBS 109.77</name>
    <dbReference type="NCBI Taxonomy" id="1314802"/>
    <lineage>
        <taxon>Eukaryota</taxon>
        <taxon>Fungi</taxon>
        <taxon>Dikarya</taxon>
        <taxon>Ascomycota</taxon>
        <taxon>Pezizomycotina</taxon>
        <taxon>Dothideomycetes</taxon>
        <taxon>Pleosporomycetidae</taxon>
        <taxon>Pleosporales</taxon>
        <taxon>Melanommataceae</taxon>
        <taxon>Melanomma</taxon>
    </lineage>
</organism>
<keyword evidence="2 6" id="KW-0812">Transmembrane</keyword>
<reference evidence="8" key="1">
    <citation type="journal article" date="2020" name="Stud. Mycol.">
        <title>101 Dothideomycetes genomes: a test case for predicting lifestyles and emergence of pathogens.</title>
        <authorList>
            <person name="Haridas S."/>
            <person name="Albert R."/>
            <person name="Binder M."/>
            <person name="Bloem J."/>
            <person name="Labutti K."/>
            <person name="Salamov A."/>
            <person name="Andreopoulos B."/>
            <person name="Baker S."/>
            <person name="Barry K."/>
            <person name="Bills G."/>
            <person name="Bluhm B."/>
            <person name="Cannon C."/>
            <person name="Castanera R."/>
            <person name="Culley D."/>
            <person name="Daum C."/>
            <person name="Ezra D."/>
            <person name="Gonzalez J."/>
            <person name="Henrissat B."/>
            <person name="Kuo A."/>
            <person name="Liang C."/>
            <person name="Lipzen A."/>
            <person name="Lutzoni F."/>
            <person name="Magnuson J."/>
            <person name="Mondo S."/>
            <person name="Nolan M."/>
            <person name="Ohm R."/>
            <person name="Pangilinan J."/>
            <person name="Park H.-J."/>
            <person name="Ramirez L."/>
            <person name="Alfaro M."/>
            <person name="Sun H."/>
            <person name="Tritt A."/>
            <person name="Yoshinaga Y."/>
            <person name="Zwiers L.-H."/>
            <person name="Turgeon B."/>
            <person name="Goodwin S."/>
            <person name="Spatafora J."/>
            <person name="Crous P."/>
            <person name="Grigoriev I."/>
        </authorList>
    </citation>
    <scope>NUCLEOTIDE SEQUENCE</scope>
    <source>
        <strain evidence="8">CBS 109.77</strain>
    </source>
</reference>
<dbReference type="EMBL" id="MU001811">
    <property type="protein sequence ID" value="KAF2797222.1"/>
    <property type="molecule type" value="Genomic_DNA"/>
</dbReference>
<comment type="similarity">
    <text evidence="5">Belongs to the SAT4 family.</text>
</comment>
<dbReference type="PANTHER" id="PTHR33048:SF47">
    <property type="entry name" value="INTEGRAL MEMBRANE PROTEIN-RELATED"/>
    <property type="match status" value="1"/>
</dbReference>
<dbReference type="AlphaFoldDB" id="A0A6A6XLH9"/>
<keyword evidence="4 6" id="KW-0472">Membrane</keyword>
<feature type="domain" description="Rhodopsin" evidence="7">
    <location>
        <begin position="39"/>
        <end position="280"/>
    </location>
</feature>
<dbReference type="Proteomes" id="UP000799757">
    <property type="component" value="Unassembled WGS sequence"/>
</dbReference>
<evidence type="ECO:0000256" key="2">
    <source>
        <dbReference type="ARBA" id="ARBA00022692"/>
    </source>
</evidence>
<dbReference type="PANTHER" id="PTHR33048">
    <property type="entry name" value="PTH11-LIKE INTEGRAL MEMBRANE PROTEIN (AFU_ORTHOLOGUE AFUA_5G11245)"/>
    <property type="match status" value="1"/>
</dbReference>
<sequence>MSMCAAAAGLTAPPEGYIGNQFQNVAITFIVLGTLAVGLRFYARHKVLAPLGMDDIFVIIALVSNLALCAICLSMVHWAEIGHHTLWVCMMNPMALITYAKLQIPFTIMLSFAIAFAKLAILSLFLRIFVQKGYRWATYGIMGIQVLTLVVSTIITCTVCTPISYLWEPQLHPDGHCIDINAFWRWGSFPQIITDVLILILPLPILWKLHLSPKDKIGVILTFCTGSIGLVTSIVRFVIFWRIDGQTDSTWVASTLGCISIAECGVYLLAACLPIYRSLFLSVKSRTTTGYGSKASYGKGGSSNLELRSLTQSGKGFERLETNEVKDNAR</sequence>
<feature type="transmembrane region" description="Helical" evidence="6">
    <location>
        <begin position="99"/>
        <end position="126"/>
    </location>
</feature>
<proteinExistence type="inferred from homology"/>
<protein>
    <recommendedName>
        <fullName evidence="7">Rhodopsin domain-containing protein</fullName>
    </recommendedName>
</protein>
<accession>A0A6A6XLH9</accession>
<dbReference type="GO" id="GO:0016020">
    <property type="term" value="C:membrane"/>
    <property type="evidence" value="ECO:0007669"/>
    <property type="project" value="UniProtKB-SubCell"/>
</dbReference>